<dbReference type="SMART" id="SM00382">
    <property type="entry name" value="AAA"/>
    <property type="match status" value="1"/>
</dbReference>
<dbReference type="InterPro" id="IPR003439">
    <property type="entry name" value="ABC_transporter-like_ATP-bd"/>
</dbReference>
<dbReference type="Gene3D" id="3.40.50.300">
    <property type="entry name" value="P-loop containing nucleotide triphosphate hydrolases"/>
    <property type="match status" value="2"/>
</dbReference>
<proteinExistence type="predicted"/>
<dbReference type="InterPro" id="IPR027417">
    <property type="entry name" value="P-loop_NTPase"/>
</dbReference>
<dbReference type="RefSeq" id="WP_286218562.1">
    <property type="nucleotide sequence ID" value="NZ_AP027729.1"/>
</dbReference>
<evidence type="ECO:0000256" key="3">
    <source>
        <dbReference type="SAM" id="MobiDB-lite"/>
    </source>
</evidence>
<dbReference type="GO" id="GO:0005524">
    <property type="term" value="F:ATP binding"/>
    <property type="evidence" value="ECO:0007669"/>
    <property type="project" value="UniProtKB-KW"/>
</dbReference>
<accession>A0ABN6XC95</accession>
<feature type="region of interest" description="Disordered" evidence="3">
    <location>
        <begin position="266"/>
        <end position="291"/>
    </location>
</feature>
<dbReference type="CDD" id="cd03215">
    <property type="entry name" value="ABC_Carb_Monos_II"/>
    <property type="match status" value="1"/>
</dbReference>
<dbReference type="InterPro" id="IPR050107">
    <property type="entry name" value="ABC_carbohydrate_import_ATPase"/>
</dbReference>
<dbReference type="PROSITE" id="PS50893">
    <property type="entry name" value="ABC_TRANSPORTER_2"/>
    <property type="match status" value="2"/>
</dbReference>
<dbReference type="InterPro" id="IPR017871">
    <property type="entry name" value="ABC_transporter-like_CS"/>
</dbReference>
<evidence type="ECO:0000313" key="6">
    <source>
        <dbReference type="Proteomes" id="UP001321475"/>
    </source>
</evidence>
<keyword evidence="1" id="KW-0547">Nucleotide-binding</keyword>
<keyword evidence="2 5" id="KW-0067">ATP-binding</keyword>
<evidence type="ECO:0000256" key="2">
    <source>
        <dbReference type="ARBA" id="ARBA00022840"/>
    </source>
</evidence>
<evidence type="ECO:0000313" key="5">
    <source>
        <dbReference type="EMBL" id="BDZ41400.1"/>
    </source>
</evidence>
<evidence type="ECO:0000256" key="1">
    <source>
        <dbReference type="ARBA" id="ARBA00022741"/>
    </source>
</evidence>
<dbReference type="CDD" id="cd03216">
    <property type="entry name" value="ABC_Carb_Monos_I"/>
    <property type="match status" value="1"/>
</dbReference>
<name>A0ABN6XC95_9CELL</name>
<dbReference type="Proteomes" id="UP001321475">
    <property type="component" value="Chromosome"/>
</dbReference>
<organism evidence="5 6">
    <name type="scientific">Paraoerskovia sediminicola</name>
    <dbReference type="NCBI Taxonomy" id="1138587"/>
    <lineage>
        <taxon>Bacteria</taxon>
        <taxon>Bacillati</taxon>
        <taxon>Actinomycetota</taxon>
        <taxon>Actinomycetes</taxon>
        <taxon>Micrococcales</taxon>
        <taxon>Cellulomonadaceae</taxon>
        <taxon>Paraoerskovia</taxon>
    </lineage>
</organism>
<sequence length="541" mass="55131">MTAPPATAPAVAPALRLSGVSRTFGATVALDAVDLEVSPGEVHCVLGENGAGKSTLCNIVFGSLRPSSGSVERDGEPFTPSNPADAIASGVTMVHQHFSLLPNLTVRENLLLGRGGVRLDRAGLARRLAELEEAYGLAVDPDATTGALSVGARQQVEIVKALLPRPDLILFDEPTGVLGPAEIAGFLSTVRRIADAGTAVVLITHKLAEVTQVGDRATVLRGGRVVGGGPLSELTSDDLVTLMIGREVGGLDSVLAASLGLTSPEPVGSPAATTGAAAEAPEPAGSPVPAAGPAVLEVRDLVVDATDGARTVDHLDLAVPGGSIVGIAGVEGNGQSELVSVLSGALTASAGTVTLDGTDVTAAGPGPRAALGLGVIPEDRHHDAIVGELTVAQNLLLGRLDELRRFGMLDRRAMRRRAEDLVARYDVRTAGTDAPISSLSGGNQQKAVLARELSLDPLRCVVAAHPTRGLDLGAVDGVVRRLREAAASGVAVLVVSSELSELLALCDVVHVAYRGRLLGPVPTDDPTARDQVARLMTGAVA</sequence>
<dbReference type="PANTHER" id="PTHR43790">
    <property type="entry name" value="CARBOHYDRATE TRANSPORT ATP-BINDING PROTEIN MG119-RELATED"/>
    <property type="match status" value="1"/>
</dbReference>
<dbReference type="SUPFAM" id="SSF52540">
    <property type="entry name" value="P-loop containing nucleoside triphosphate hydrolases"/>
    <property type="match status" value="2"/>
</dbReference>
<dbReference type="EMBL" id="AP027729">
    <property type="protein sequence ID" value="BDZ41400.1"/>
    <property type="molecule type" value="Genomic_DNA"/>
</dbReference>
<gene>
    <name evidence="5" type="ORF">GCM10025865_06990</name>
</gene>
<feature type="domain" description="ABC transporter" evidence="4">
    <location>
        <begin position="296"/>
        <end position="539"/>
    </location>
</feature>
<dbReference type="Pfam" id="PF00005">
    <property type="entry name" value="ABC_tran"/>
    <property type="match status" value="2"/>
</dbReference>
<dbReference type="PROSITE" id="PS00211">
    <property type="entry name" value="ABC_TRANSPORTER_1"/>
    <property type="match status" value="1"/>
</dbReference>
<protein>
    <submittedName>
        <fullName evidence="5">Sugar ABC transporter ATP-binding protein</fullName>
    </submittedName>
</protein>
<keyword evidence="6" id="KW-1185">Reference proteome</keyword>
<evidence type="ECO:0000259" key="4">
    <source>
        <dbReference type="PROSITE" id="PS50893"/>
    </source>
</evidence>
<feature type="domain" description="ABC transporter" evidence="4">
    <location>
        <begin position="15"/>
        <end position="247"/>
    </location>
</feature>
<dbReference type="InterPro" id="IPR003593">
    <property type="entry name" value="AAA+_ATPase"/>
</dbReference>
<dbReference type="PANTHER" id="PTHR43790:SF4">
    <property type="entry name" value="GUANOSINE IMPORT ATP-BINDING PROTEIN NUPO"/>
    <property type="match status" value="1"/>
</dbReference>
<reference evidence="6" key="1">
    <citation type="journal article" date="2019" name="Int. J. Syst. Evol. Microbiol.">
        <title>The Global Catalogue of Microorganisms (GCM) 10K type strain sequencing project: providing services to taxonomists for standard genome sequencing and annotation.</title>
        <authorList>
            <consortium name="The Broad Institute Genomics Platform"/>
            <consortium name="The Broad Institute Genome Sequencing Center for Infectious Disease"/>
            <person name="Wu L."/>
            <person name="Ma J."/>
        </authorList>
    </citation>
    <scope>NUCLEOTIDE SEQUENCE [LARGE SCALE GENOMIC DNA]</scope>
    <source>
        <strain evidence="6">NBRC 108565</strain>
    </source>
</reference>